<dbReference type="InterPro" id="IPR041354">
    <property type="entry name" value="4PPT_N"/>
</dbReference>
<comment type="caution">
    <text evidence="4">The sequence shown here is derived from an EMBL/GenBank/DDBJ whole genome shotgun (WGS) entry which is preliminary data.</text>
</comment>
<accession>A0ABW2E2W1</accession>
<organism evidence="4 5">
    <name type="scientific">Streptomyces viridiviolaceus</name>
    <dbReference type="NCBI Taxonomy" id="68282"/>
    <lineage>
        <taxon>Bacteria</taxon>
        <taxon>Bacillati</taxon>
        <taxon>Actinomycetota</taxon>
        <taxon>Actinomycetes</taxon>
        <taxon>Kitasatosporales</taxon>
        <taxon>Streptomycetaceae</taxon>
        <taxon>Streptomyces</taxon>
    </lineage>
</organism>
<protein>
    <submittedName>
        <fullName evidence="4">4'-phosphopantetheinyl transferase</fullName>
    </submittedName>
</protein>
<dbReference type="GO" id="GO:0016740">
    <property type="term" value="F:transferase activity"/>
    <property type="evidence" value="ECO:0007669"/>
    <property type="project" value="UniProtKB-KW"/>
</dbReference>
<dbReference type="InterPro" id="IPR037143">
    <property type="entry name" value="4-PPantetheinyl_Trfase_dom_sf"/>
</dbReference>
<keyword evidence="1 4" id="KW-0808">Transferase</keyword>
<evidence type="ECO:0000313" key="5">
    <source>
        <dbReference type="Proteomes" id="UP001596409"/>
    </source>
</evidence>
<dbReference type="PANTHER" id="PTHR38096">
    <property type="entry name" value="ENTEROBACTIN SYNTHASE COMPONENT D"/>
    <property type="match status" value="1"/>
</dbReference>
<evidence type="ECO:0000259" key="2">
    <source>
        <dbReference type="Pfam" id="PF01648"/>
    </source>
</evidence>
<feature type="domain" description="4'-phosphopantetheinyl transferase" evidence="2">
    <location>
        <begin position="116"/>
        <end position="215"/>
    </location>
</feature>
<name>A0ABW2E2W1_9ACTN</name>
<dbReference type="SUPFAM" id="SSF56214">
    <property type="entry name" value="4'-phosphopantetheinyl transferase"/>
    <property type="match status" value="1"/>
</dbReference>
<sequence>MPEELTSPAPARENLLAGLLPAVVAYADTHGDHDPALLFPEEQAAIARAAPGRRAEFATGRVCARQALADLGIPPSALLPGARNAPQWPRGVLGSITHCRGYRAAAAARSGDVEVLGIDAEPHLPLPRAVRSTIASQVEQLHLASLAALDGHTHWDRLLFCVKEATYKAWFPRTGRWLGFRDAHVVIQPAGSFSVRLLPGPRIKDVRLQCFTGRWAVREGIVIAAVAATASPITHDPTIGQGLGAAL</sequence>
<dbReference type="RefSeq" id="WP_229881321.1">
    <property type="nucleotide sequence ID" value="NZ_BMWA01000020.1"/>
</dbReference>
<proteinExistence type="predicted"/>
<dbReference type="Pfam" id="PF17837">
    <property type="entry name" value="4PPT_N"/>
    <property type="match status" value="1"/>
</dbReference>
<dbReference type="EMBL" id="JBHSYM010000048">
    <property type="protein sequence ID" value="MFC7014441.1"/>
    <property type="molecule type" value="Genomic_DNA"/>
</dbReference>
<dbReference type="PANTHER" id="PTHR38096:SF1">
    <property type="entry name" value="ENTEROBACTIN SYNTHASE COMPONENT D"/>
    <property type="match status" value="1"/>
</dbReference>
<evidence type="ECO:0000313" key="4">
    <source>
        <dbReference type="EMBL" id="MFC7014441.1"/>
    </source>
</evidence>
<dbReference type="Gene3D" id="3.90.470.20">
    <property type="entry name" value="4'-phosphopantetheinyl transferase domain"/>
    <property type="match status" value="1"/>
</dbReference>
<keyword evidence="5" id="KW-1185">Reference proteome</keyword>
<evidence type="ECO:0000259" key="3">
    <source>
        <dbReference type="Pfam" id="PF17837"/>
    </source>
</evidence>
<dbReference type="Pfam" id="PF01648">
    <property type="entry name" value="ACPS"/>
    <property type="match status" value="1"/>
</dbReference>
<feature type="domain" description="4'-phosphopantetheinyl transferase N-terminal" evidence="3">
    <location>
        <begin position="41"/>
        <end position="108"/>
    </location>
</feature>
<evidence type="ECO:0000256" key="1">
    <source>
        <dbReference type="ARBA" id="ARBA00022679"/>
    </source>
</evidence>
<dbReference type="InterPro" id="IPR008278">
    <property type="entry name" value="4-PPantetheinyl_Trfase_dom"/>
</dbReference>
<dbReference type="Proteomes" id="UP001596409">
    <property type="component" value="Unassembled WGS sequence"/>
</dbReference>
<dbReference type="InterPro" id="IPR003542">
    <property type="entry name" value="Enbac_synth_compD-like"/>
</dbReference>
<gene>
    <name evidence="4" type="ORF">ACFQMH_22505</name>
</gene>
<dbReference type="PRINTS" id="PR01399">
    <property type="entry name" value="ENTSNTHTASED"/>
</dbReference>
<reference evidence="5" key="1">
    <citation type="journal article" date="2019" name="Int. J. Syst. Evol. Microbiol.">
        <title>The Global Catalogue of Microorganisms (GCM) 10K type strain sequencing project: providing services to taxonomists for standard genome sequencing and annotation.</title>
        <authorList>
            <consortium name="The Broad Institute Genomics Platform"/>
            <consortium name="The Broad Institute Genome Sequencing Center for Infectious Disease"/>
            <person name="Wu L."/>
            <person name="Ma J."/>
        </authorList>
    </citation>
    <scope>NUCLEOTIDE SEQUENCE [LARGE SCALE GENOMIC DNA]</scope>
    <source>
        <strain evidence="5">JCM 4855</strain>
    </source>
</reference>